<dbReference type="Proteomes" id="UP001465755">
    <property type="component" value="Unassembled WGS sequence"/>
</dbReference>
<organism evidence="1 2">
    <name type="scientific">Symbiochloris irregularis</name>
    <dbReference type="NCBI Taxonomy" id="706552"/>
    <lineage>
        <taxon>Eukaryota</taxon>
        <taxon>Viridiplantae</taxon>
        <taxon>Chlorophyta</taxon>
        <taxon>core chlorophytes</taxon>
        <taxon>Trebouxiophyceae</taxon>
        <taxon>Trebouxiales</taxon>
        <taxon>Trebouxiaceae</taxon>
        <taxon>Symbiochloris</taxon>
    </lineage>
</organism>
<proteinExistence type="predicted"/>
<name>A0AAW1NWM4_9CHLO</name>
<keyword evidence="2" id="KW-1185">Reference proteome</keyword>
<evidence type="ECO:0000313" key="1">
    <source>
        <dbReference type="EMBL" id="KAK9795556.1"/>
    </source>
</evidence>
<dbReference type="EMBL" id="JALJOQ010000127">
    <property type="protein sequence ID" value="KAK9795556.1"/>
    <property type="molecule type" value="Genomic_DNA"/>
</dbReference>
<evidence type="ECO:0008006" key="3">
    <source>
        <dbReference type="Google" id="ProtNLM"/>
    </source>
</evidence>
<gene>
    <name evidence="1" type="ORF">WJX73_007411</name>
</gene>
<protein>
    <recommendedName>
        <fullName evidence="3">F-box domain-containing protein</fullName>
    </recommendedName>
</protein>
<accession>A0AAW1NWM4</accession>
<reference evidence="1 2" key="1">
    <citation type="journal article" date="2024" name="Nat. Commun.">
        <title>Phylogenomics reveals the evolutionary origins of lichenization in chlorophyte algae.</title>
        <authorList>
            <person name="Puginier C."/>
            <person name="Libourel C."/>
            <person name="Otte J."/>
            <person name="Skaloud P."/>
            <person name="Haon M."/>
            <person name="Grisel S."/>
            <person name="Petersen M."/>
            <person name="Berrin J.G."/>
            <person name="Delaux P.M."/>
            <person name="Dal Grande F."/>
            <person name="Keller J."/>
        </authorList>
    </citation>
    <scope>NUCLEOTIDE SEQUENCE [LARGE SCALE GENOMIC DNA]</scope>
    <source>
        <strain evidence="1 2">SAG 2036</strain>
    </source>
</reference>
<evidence type="ECO:0000313" key="2">
    <source>
        <dbReference type="Proteomes" id="UP001465755"/>
    </source>
</evidence>
<sequence length="187" mass="19993">MGTFLSNELVDIVSLHVCAKLRPCDIQTLERTCTALRRLILNLPASTWEAVAASTFPFAASPWRLLSGSEVCDQLERVAHAKSRLPEPTFLSIWDGPNNRHNTASAINYQGTQIITFKGGAISVYELKLDDGPPSLSPLLTNASVAAGEASKLTITWSPSGTSAAIAFVVRDTNHPGTEGTDGCRLG</sequence>
<comment type="caution">
    <text evidence="1">The sequence shown here is derived from an EMBL/GenBank/DDBJ whole genome shotgun (WGS) entry which is preliminary data.</text>
</comment>
<dbReference type="AlphaFoldDB" id="A0AAW1NWM4"/>